<evidence type="ECO:0000256" key="1">
    <source>
        <dbReference type="SAM" id="Coils"/>
    </source>
</evidence>
<gene>
    <name evidence="3" type="ORF">ILUMI_15834</name>
</gene>
<dbReference type="EMBL" id="VTPC01054412">
    <property type="protein sequence ID" value="KAF2890340.1"/>
    <property type="molecule type" value="Genomic_DNA"/>
</dbReference>
<protein>
    <submittedName>
        <fullName evidence="3">Uncharacterized protein</fullName>
    </submittedName>
</protein>
<dbReference type="AlphaFoldDB" id="A0A8K0G3H3"/>
<dbReference type="Proteomes" id="UP000801492">
    <property type="component" value="Unassembled WGS sequence"/>
</dbReference>
<accession>A0A8K0G3H3</accession>
<sequence length="184" mass="21825">MSVTRSGKMIRKKEEQGEEQEQVMEGNTNTKEGSDVKEVESGIEIRNVESEQTSVRINENQGLKQDLMQMLTQMNANINKKMDKCQEQKKNIIEIKKNINANLNRRMEEMKEEIKRETKEMFNEPDKNFTKIYNGQVETRIIMQEMVERNNNKMKKIEEKMGDAVINCYVCIIYIKCRENIQYR</sequence>
<feature type="region of interest" description="Disordered" evidence="2">
    <location>
        <begin position="1"/>
        <end position="39"/>
    </location>
</feature>
<proteinExistence type="predicted"/>
<evidence type="ECO:0000313" key="3">
    <source>
        <dbReference type="EMBL" id="KAF2890340.1"/>
    </source>
</evidence>
<keyword evidence="4" id="KW-1185">Reference proteome</keyword>
<keyword evidence="1" id="KW-0175">Coiled coil</keyword>
<evidence type="ECO:0000256" key="2">
    <source>
        <dbReference type="SAM" id="MobiDB-lite"/>
    </source>
</evidence>
<comment type="caution">
    <text evidence="3">The sequence shown here is derived from an EMBL/GenBank/DDBJ whole genome shotgun (WGS) entry which is preliminary data.</text>
</comment>
<name>A0A8K0G3H3_IGNLU</name>
<reference evidence="3" key="1">
    <citation type="submission" date="2019-08" db="EMBL/GenBank/DDBJ databases">
        <title>The genome of the North American firefly Photinus pyralis.</title>
        <authorList>
            <consortium name="Photinus pyralis genome working group"/>
            <person name="Fallon T.R."/>
            <person name="Sander Lower S.E."/>
            <person name="Weng J.-K."/>
        </authorList>
    </citation>
    <scope>NUCLEOTIDE SEQUENCE</scope>
    <source>
        <strain evidence="3">TRF0915ILg1</strain>
        <tissue evidence="3">Whole body</tissue>
    </source>
</reference>
<organism evidence="3 4">
    <name type="scientific">Ignelater luminosus</name>
    <name type="common">Cucubano</name>
    <name type="synonym">Pyrophorus luminosus</name>
    <dbReference type="NCBI Taxonomy" id="2038154"/>
    <lineage>
        <taxon>Eukaryota</taxon>
        <taxon>Metazoa</taxon>
        <taxon>Ecdysozoa</taxon>
        <taxon>Arthropoda</taxon>
        <taxon>Hexapoda</taxon>
        <taxon>Insecta</taxon>
        <taxon>Pterygota</taxon>
        <taxon>Neoptera</taxon>
        <taxon>Endopterygota</taxon>
        <taxon>Coleoptera</taxon>
        <taxon>Polyphaga</taxon>
        <taxon>Elateriformia</taxon>
        <taxon>Elateroidea</taxon>
        <taxon>Elateridae</taxon>
        <taxon>Agrypninae</taxon>
        <taxon>Pyrophorini</taxon>
        <taxon>Ignelater</taxon>
    </lineage>
</organism>
<feature type="coiled-coil region" evidence="1">
    <location>
        <begin position="68"/>
        <end position="124"/>
    </location>
</feature>
<evidence type="ECO:0000313" key="4">
    <source>
        <dbReference type="Proteomes" id="UP000801492"/>
    </source>
</evidence>